<feature type="compositionally biased region" description="Acidic residues" evidence="2">
    <location>
        <begin position="246"/>
        <end position="270"/>
    </location>
</feature>
<name>A0A0E9NHJ3_SAICN</name>
<keyword evidence="5" id="KW-1185">Reference proteome</keyword>
<feature type="compositionally biased region" description="Basic and acidic residues" evidence="2">
    <location>
        <begin position="307"/>
        <end position="318"/>
    </location>
</feature>
<dbReference type="GO" id="GO:0030686">
    <property type="term" value="C:90S preribosome"/>
    <property type="evidence" value="ECO:0007669"/>
    <property type="project" value="TreeGrafter"/>
</dbReference>
<protein>
    <recommendedName>
        <fullName evidence="3">Bud22 domain-containing protein</fullName>
    </recommendedName>
</protein>
<dbReference type="RefSeq" id="XP_019027125.1">
    <property type="nucleotide sequence ID" value="XM_019172190.1"/>
</dbReference>
<evidence type="ECO:0000256" key="1">
    <source>
        <dbReference type="ARBA" id="ARBA00023054"/>
    </source>
</evidence>
<dbReference type="Proteomes" id="UP000033140">
    <property type="component" value="Unassembled WGS sequence"/>
</dbReference>
<reference evidence="4 5" key="3">
    <citation type="journal article" date="2015" name="Genome Announc.">
        <title>Draft Genome Sequence of the Archiascomycetous Yeast Saitoella complicata.</title>
        <authorList>
            <person name="Yamauchi K."/>
            <person name="Kondo S."/>
            <person name="Hamamoto M."/>
            <person name="Takahashi Y."/>
            <person name="Ogura Y."/>
            <person name="Hayashi T."/>
            <person name="Nishida H."/>
        </authorList>
    </citation>
    <scope>NUCLEOTIDE SEQUENCE [LARGE SCALE GENOMIC DNA]</scope>
    <source>
        <strain evidence="4 5">NRRL Y-17804</strain>
    </source>
</reference>
<evidence type="ECO:0000313" key="5">
    <source>
        <dbReference type="Proteomes" id="UP000033140"/>
    </source>
</evidence>
<evidence type="ECO:0000256" key="2">
    <source>
        <dbReference type="SAM" id="MobiDB-lite"/>
    </source>
</evidence>
<proteinExistence type="predicted"/>
<evidence type="ECO:0000313" key="4">
    <source>
        <dbReference type="EMBL" id="GAO49357.1"/>
    </source>
</evidence>
<feature type="domain" description="Bud22" evidence="3">
    <location>
        <begin position="82"/>
        <end position="450"/>
    </location>
</feature>
<accession>A0A0E9NHJ3</accession>
<dbReference type="InterPro" id="IPR037393">
    <property type="entry name" value="Bud22/SRFB1"/>
</dbReference>
<feature type="compositionally biased region" description="Basic residues" evidence="2">
    <location>
        <begin position="217"/>
        <end position="230"/>
    </location>
</feature>
<dbReference type="OMA" id="ALWEKKF"/>
<dbReference type="GO" id="GO:0005634">
    <property type="term" value="C:nucleus"/>
    <property type="evidence" value="ECO:0007669"/>
    <property type="project" value="TreeGrafter"/>
</dbReference>
<dbReference type="EMBL" id="BACD03000022">
    <property type="protein sequence ID" value="GAO49357.1"/>
    <property type="molecule type" value="Genomic_DNA"/>
</dbReference>
<evidence type="ECO:0000259" key="3">
    <source>
        <dbReference type="Pfam" id="PF09073"/>
    </source>
</evidence>
<dbReference type="GO" id="GO:0030490">
    <property type="term" value="P:maturation of SSU-rRNA"/>
    <property type="evidence" value="ECO:0007669"/>
    <property type="project" value="TreeGrafter"/>
</dbReference>
<dbReference type="Pfam" id="PF09073">
    <property type="entry name" value="BUD22"/>
    <property type="match status" value="1"/>
</dbReference>
<reference evidence="4 5" key="1">
    <citation type="journal article" date="2011" name="J. Gen. Appl. Microbiol.">
        <title>Draft genome sequencing of the enigmatic yeast Saitoella complicata.</title>
        <authorList>
            <person name="Nishida H."/>
            <person name="Hamamoto M."/>
            <person name="Sugiyama J."/>
        </authorList>
    </citation>
    <scope>NUCLEOTIDE SEQUENCE [LARGE SCALE GENOMIC DNA]</scope>
    <source>
        <strain evidence="4 5">NRRL Y-17804</strain>
    </source>
</reference>
<feature type="compositionally biased region" description="Basic and acidic residues" evidence="2">
    <location>
        <begin position="338"/>
        <end position="350"/>
    </location>
</feature>
<reference evidence="4 5" key="2">
    <citation type="journal article" date="2014" name="J. Gen. Appl. Microbiol.">
        <title>The early diverging ascomycetous budding yeast Saitoella complicata has three histone deacetylases belonging to the Clr6, Hos2, and Rpd3 lineages.</title>
        <authorList>
            <person name="Nishida H."/>
            <person name="Matsumoto T."/>
            <person name="Kondo S."/>
            <person name="Hamamoto M."/>
            <person name="Yoshikawa H."/>
        </authorList>
    </citation>
    <scope>NUCLEOTIDE SEQUENCE [LARGE SCALE GENOMIC DNA]</scope>
    <source>
        <strain evidence="4 5">NRRL Y-17804</strain>
    </source>
</reference>
<organism evidence="4 5">
    <name type="scientific">Saitoella complicata (strain BCRC 22490 / CBS 7301 / JCM 7358 / NBRC 10748 / NRRL Y-17804)</name>
    <dbReference type="NCBI Taxonomy" id="698492"/>
    <lineage>
        <taxon>Eukaryota</taxon>
        <taxon>Fungi</taxon>
        <taxon>Dikarya</taxon>
        <taxon>Ascomycota</taxon>
        <taxon>Taphrinomycotina</taxon>
        <taxon>Taphrinomycotina incertae sedis</taxon>
        <taxon>Saitoella</taxon>
    </lineage>
</organism>
<sequence>MAGNNQMETDAHSRKRKRTNLEWELERVKGYLGEDPKLVRVKMALGRERHRHREAPEFSDRQAAVNKAKELQKQLVEQKVFHANKEALKALKKAKTFETQKLVKRLKTAREAEEKDDAQILRLEAEMSALKEIDLPKLANVHISNKLHKRYDLVETGSLPDAVENPYKDSPDSTKNVIARLFNTKVVKEVADTAVESVGRATGVVEKPKAVDEKKEAKKARKKEAKAKARAAKEATARGEEISGSDAEDESEGSDEEEVEDFFDMGDASDEEKVPPVKKSKKRAASADFSDEDSAPPAKKEKKEKKATKEAKLPKKPDSTVFLPSLSAGYFSGGSDSDADREYAEFDKKERKNRMGQRARRALAEKKFGRHAAHVKKEQEERQKEREAFDERKKKREVRDTIKAKELAEKEAKRRELEAKPVHPSWAAKQALKEKEKTIVPFQGKKITFD</sequence>
<keyword evidence="1" id="KW-0175">Coiled coil</keyword>
<feature type="compositionally biased region" description="Basic residues" evidence="2">
    <location>
        <begin position="351"/>
        <end position="361"/>
    </location>
</feature>
<comment type="caution">
    <text evidence="4">The sequence shown here is derived from an EMBL/GenBank/DDBJ whole genome shotgun (WGS) entry which is preliminary data.</text>
</comment>
<dbReference type="AlphaFoldDB" id="A0A0E9NHJ3"/>
<gene>
    <name evidence="4" type="ORF">G7K_3508-t1</name>
</gene>
<feature type="compositionally biased region" description="Basic and acidic residues" evidence="2">
    <location>
        <begin position="206"/>
        <end position="216"/>
    </location>
</feature>
<dbReference type="PANTHER" id="PTHR23325:SF1">
    <property type="entry name" value="SERUM RESPONSE FACTOR-BINDING PROTEIN 1"/>
    <property type="match status" value="1"/>
</dbReference>
<feature type="compositionally biased region" description="Basic and acidic residues" evidence="2">
    <location>
        <begin position="375"/>
        <end position="421"/>
    </location>
</feature>
<dbReference type="InterPro" id="IPR015158">
    <property type="entry name" value="Bud22_dom"/>
</dbReference>
<feature type="region of interest" description="Disordered" evidence="2">
    <location>
        <begin position="199"/>
        <end position="430"/>
    </location>
</feature>
<dbReference type="OrthoDB" id="3364872at2759"/>
<dbReference type="PANTHER" id="PTHR23325">
    <property type="entry name" value="SERUM RESPONSE FACTOR-BINDING"/>
    <property type="match status" value="1"/>
</dbReference>
<feature type="compositionally biased region" description="Basic and acidic residues" evidence="2">
    <location>
        <begin position="231"/>
        <end position="241"/>
    </location>
</feature>